<evidence type="ECO:0000256" key="1">
    <source>
        <dbReference type="SAM" id="MobiDB-lite"/>
    </source>
</evidence>
<dbReference type="AlphaFoldDB" id="A6J5E3"/>
<evidence type="ECO:0000313" key="4">
    <source>
        <dbReference type="Proteomes" id="UP000234681"/>
    </source>
</evidence>
<evidence type="ECO:0000313" key="3">
    <source>
        <dbReference type="EMBL" id="EDL95816.1"/>
    </source>
</evidence>
<reference evidence="3" key="2">
    <citation type="submission" date="2005-07" db="EMBL/GenBank/DDBJ databases">
        <authorList>
            <person name="Mural R.J."/>
            <person name="Li P.W."/>
            <person name="Adams M.D."/>
            <person name="Amanatides P.G."/>
            <person name="Baden-Tillson H."/>
            <person name="Barnstead M."/>
            <person name="Chin S.H."/>
            <person name="Dew I."/>
            <person name="Evans C.A."/>
            <person name="Ferriera S."/>
            <person name="Flanigan M."/>
            <person name="Fosler C."/>
            <person name="Glodek A."/>
            <person name="Gu Z."/>
            <person name="Holt R.A."/>
            <person name="Jennings D."/>
            <person name="Kraft C.L."/>
            <person name="Lu F."/>
            <person name="Nguyen T."/>
            <person name="Nusskern D.R."/>
            <person name="Pfannkoch C.M."/>
            <person name="Sitter C."/>
            <person name="Sutton G.G."/>
            <person name="Venter J.C."/>
            <person name="Wang Z."/>
            <person name="Woodage T."/>
            <person name="Zheng X.H."/>
            <person name="Zhong F."/>
        </authorList>
    </citation>
    <scope>NUCLEOTIDE SEQUENCE</scope>
    <source>
        <strain evidence="3">BN</strain>
    </source>
</reference>
<feature type="region of interest" description="Disordered" evidence="1">
    <location>
        <begin position="1"/>
        <end position="24"/>
    </location>
</feature>
<dbReference type="Proteomes" id="UP000234681">
    <property type="component" value="Chromosome 7"/>
</dbReference>
<proteinExistence type="predicted"/>
<protein>
    <submittedName>
        <fullName evidence="2">RCG37568</fullName>
    </submittedName>
    <submittedName>
        <fullName evidence="3">RCG58294</fullName>
    </submittedName>
</protein>
<dbReference type="EMBL" id="CH473975">
    <property type="protein sequence ID" value="EDL95816.1"/>
    <property type="molecule type" value="Genomic_DNA"/>
</dbReference>
<organism evidence="3 4">
    <name type="scientific">Rattus norvegicus</name>
    <name type="common">Rat</name>
    <dbReference type="NCBI Taxonomy" id="10116"/>
    <lineage>
        <taxon>Eukaryota</taxon>
        <taxon>Metazoa</taxon>
        <taxon>Chordata</taxon>
        <taxon>Craniata</taxon>
        <taxon>Vertebrata</taxon>
        <taxon>Euteleostomi</taxon>
        <taxon>Mammalia</taxon>
        <taxon>Eutheria</taxon>
        <taxon>Euarchontoglires</taxon>
        <taxon>Glires</taxon>
        <taxon>Rodentia</taxon>
        <taxon>Myomorpha</taxon>
        <taxon>Muroidea</taxon>
        <taxon>Muridae</taxon>
        <taxon>Murinae</taxon>
        <taxon>Rattus</taxon>
    </lineage>
</organism>
<reference evidence="3" key="1">
    <citation type="journal article" date="2005" name="Genome Res.">
        <title>Gene and alternative splicing annotation with AIR.</title>
        <authorList>
            <person name="Florea L."/>
            <person name="Di Francesco V."/>
            <person name="Miller J."/>
            <person name="Turner R."/>
            <person name="Yao A."/>
            <person name="Harris M."/>
            <person name="Walenz B."/>
            <person name="Mobarry C."/>
            <person name="Merkulov G.V."/>
            <person name="Charlab R."/>
            <person name="Dew I."/>
            <person name="Deng Z."/>
            <person name="Istrail S."/>
            <person name="Li P."/>
            <person name="Sutton G."/>
        </authorList>
    </citation>
    <scope>NUCLEOTIDE SEQUENCE</scope>
    <source>
        <strain evidence="3">BN</strain>
    </source>
</reference>
<feature type="non-terminal residue" evidence="3">
    <location>
        <position position="1"/>
    </location>
</feature>
<accession>A6J5E3</accession>
<reference evidence="2 4" key="3">
    <citation type="submission" date="2005-09" db="EMBL/GenBank/DDBJ databases">
        <authorList>
            <person name="Mural R.J."/>
            <person name="Li P.W."/>
            <person name="Adams M.D."/>
            <person name="Amanatides P.G."/>
            <person name="Baden-Tillson H."/>
            <person name="Barnstead M."/>
            <person name="Chin S.H."/>
            <person name="Dew I."/>
            <person name="Evans C.A."/>
            <person name="Ferriera S."/>
            <person name="Flanigan M."/>
            <person name="Fosler C."/>
            <person name="Glodek A."/>
            <person name="Gu Z."/>
            <person name="Holt R.A."/>
            <person name="Jennings D."/>
            <person name="Kraft C.L."/>
            <person name="Lu F."/>
            <person name="Nguyen T."/>
            <person name="Nusskern D.R."/>
            <person name="Pfannkoch C.M."/>
            <person name="Sitter C."/>
            <person name="Sutton G.G."/>
            <person name="Venter J.C."/>
            <person name="Wang Z."/>
            <person name="Woodage T."/>
            <person name="Zheng X.H."/>
            <person name="Zhong F."/>
        </authorList>
    </citation>
    <scope>NUCLEOTIDE SEQUENCE [LARGE SCALE GENOMIC DNA]</scope>
    <source>
        <strain evidence="2">BN</strain>
        <strain evidence="4">BN, Sprague-Dawley</strain>
    </source>
</reference>
<sequence length="24" mass="2794">YSGFSSDRINLSPFTKDFRGEEQL</sequence>
<dbReference type="Proteomes" id="UP000234681">
    <property type="component" value="Chromosome 8"/>
</dbReference>
<dbReference type="EMBL" id="CH474088">
    <property type="protein sequence ID" value="EDL86642.1"/>
    <property type="molecule type" value="Genomic_DNA"/>
</dbReference>
<gene>
    <name evidence="2" type="ORF">rCG_37568</name>
    <name evidence="3" type="ORF">rCG_58294</name>
</gene>
<evidence type="ECO:0000313" key="2">
    <source>
        <dbReference type="EMBL" id="EDL86642.1"/>
    </source>
</evidence>
<feature type="compositionally biased region" description="Polar residues" evidence="1">
    <location>
        <begin position="1"/>
        <end position="13"/>
    </location>
</feature>
<name>A6J5E3_RAT</name>